<dbReference type="Proteomes" id="UP001064971">
    <property type="component" value="Plasmid pDAETH-1"/>
</dbReference>
<dbReference type="InterPro" id="IPR035992">
    <property type="entry name" value="Ricin_B-like_lectins"/>
</dbReference>
<organism evidence="2 3">
    <name type="scientific">Deinococcus aetherius</name>
    <dbReference type="NCBI Taxonomy" id="200252"/>
    <lineage>
        <taxon>Bacteria</taxon>
        <taxon>Thermotogati</taxon>
        <taxon>Deinococcota</taxon>
        <taxon>Deinococci</taxon>
        <taxon>Deinococcales</taxon>
        <taxon>Deinococcaceae</taxon>
        <taxon>Deinococcus</taxon>
    </lineage>
</organism>
<keyword evidence="3" id="KW-1185">Reference proteome</keyword>
<geneLocation type="plasmid" evidence="2 3">
    <name>pDAETH-1</name>
</geneLocation>
<name>A0ABN6RKS9_9DEIO</name>
<dbReference type="RefSeq" id="WP_264777751.1">
    <property type="nucleotide sequence ID" value="NZ_AP026561.1"/>
</dbReference>
<accession>A0ABN6RKS9</accession>
<dbReference type="Gene3D" id="2.120.10.10">
    <property type="match status" value="1"/>
</dbReference>
<dbReference type="CDD" id="cd00161">
    <property type="entry name" value="beta-trefoil_Ricin-like"/>
    <property type="match status" value="1"/>
</dbReference>
<proteinExistence type="predicted"/>
<dbReference type="PROSITE" id="PS50231">
    <property type="entry name" value="RICIN_B_LECTIN"/>
    <property type="match status" value="1"/>
</dbReference>
<evidence type="ECO:0000313" key="2">
    <source>
        <dbReference type="EMBL" id="BDP43918.1"/>
    </source>
</evidence>
<dbReference type="EMBL" id="AP026561">
    <property type="protein sequence ID" value="BDP43918.1"/>
    <property type="molecule type" value="Genomic_DNA"/>
</dbReference>
<dbReference type="PANTHER" id="PTHR38792:SF3">
    <property type="entry name" value="BNR_ASP-BOX REPEAT DOMAIN PROTEIN (AFU_ORTHOLOGUE AFUA_7G06430)-RELATED"/>
    <property type="match status" value="1"/>
</dbReference>
<dbReference type="PROSITE" id="PS51257">
    <property type="entry name" value="PROKAR_LIPOPROTEIN"/>
    <property type="match status" value="1"/>
</dbReference>
<dbReference type="InterPro" id="IPR036278">
    <property type="entry name" value="Sialidase_sf"/>
</dbReference>
<gene>
    <name evidence="2" type="ORF">DAETH_38870</name>
</gene>
<dbReference type="Gene3D" id="2.80.10.50">
    <property type="match status" value="1"/>
</dbReference>
<dbReference type="InterPro" id="IPR000772">
    <property type="entry name" value="Ricin_B_lectin"/>
</dbReference>
<sequence>MRLFWLGILGMLALIVGCGQSAGSGEEVDAAAPILRPLASGNLLRDGTALYPRLVRLASSGSANGRVLASVVQPPENGQPGKGLIYESTSGGASFSQVGTVTDSLASGGLCCSTLYELPHAVGSLNAGTLLWAASVGQDATNRRMSLRVWKSTDVGRTWTYLSACVTATTTGGLWEPEFSIASDGALVCHYSDETDGVHSQKLARVRSSDGVNWGNRSDTVASSLGSDRPGMAVVRKLPNGTYFMTYEICAASGQCTCVVHSRTSPDGWNWGSATDLGIRPETPDGKYFKHAPTTAWAPSPSGNGRLLLVGQILYNKDGSVASGNGTTLLANTENGTGLWYELPAPVGVPGAYDNYCPNYSSALLPSADGKSVLEMATDYAGGVCKASFASGSLQGTRDASGIVSGGTYRLINVNSGLCLDVPQDSRVQVQLQQWTCNGLGPQNWLVGASASGTFTLKGQNSGLCMDVDKDSRSPGGVVQQYTCNGLGPQNWRFEALGLGYYRLVGQNSGLCLDVTGGSRALEAKMQQYTCNDLAPQLWKVERR</sequence>
<feature type="domain" description="Ricin B lectin" evidence="1">
    <location>
        <begin position="406"/>
        <end position="542"/>
    </location>
</feature>
<dbReference type="SUPFAM" id="SSF50939">
    <property type="entry name" value="Sialidases"/>
    <property type="match status" value="1"/>
</dbReference>
<dbReference type="SMART" id="SM00458">
    <property type="entry name" value="RICIN"/>
    <property type="match status" value="1"/>
</dbReference>
<dbReference type="PANTHER" id="PTHR38792">
    <property type="entry name" value="BNR/ASP-BOX REPEAT DOMAIN PROTEIN (AFU_ORTHOLOGUE AFUA_7G06430)-RELATED"/>
    <property type="match status" value="1"/>
</dbReference>
<keyword evidence="2" id="KW-0614">Plasmid</keyword>
<dbReference type="SUPFAM" id="SSF50370">
    <property type="entry name" value="Ricin B-like lectins"/>
    <property type="match status" value="1"/>
</dbReference>
<reference evidence="2" key="1">
    <citation type="submission" date="2022-07" db="EMBL/GenBank/DDBJ databases">
        <title>Complete Genome Sequence of the Radioresistant Bacterium Deinococcus aetherius ST0316, Isolated from the Air Dust collected in Lower Stratosphere above Japan.</title>
        <authorList>
            <person name="Satoh K."/>
            <person name="Hagiwara K."/>
            <person name="Katsumata K."/>
            <person name="Kubo A."/>
            <person name="Yokobori S."/>
            <person name="Yamagishi A."/>
            <person name="Oono Y."/>
            <person name="Narumi I."/>
        </authorList>
    </citation>
    <scope>NUCLEOTIDE SEQUENCE</scope>
    <source>
        <strain evidence="2">ST0316</strain>
        <plasmid evidence="2">pDAETH-1</plasmid>
    </source>
</reference>
<dbReference type="Pfam" id="PF14200">
    <property type="entry name" value="RicinB_lectin_2"/>
    <property type="match status" value="2"/>
</dbReference>
<evidence type="ECO:0000313" key="3">
    <source>
        <dbReference type="Proteomes" id="UP001064971"/>
    </source>
</evidence>
<evidence type="ECO:0000259" key="1">
    <source>
        <dbReference type="SMART" id="SM00458"/>
    </source>
</evidence>
<protein>
    <recommendedName>
        <fullName evidence="1">Ricin B lectin domain-containing protein</fullName>
    </recommendedName>
</protein>